<dbReference type="InterPro" id="IPR003791">
    <property type="entry name" value="UPF0178"/>
</dbReference>
<evidence type="ECO:0000256" key="2">
    <source>
        <dbReference type="HAMAP-Rule" id="MF_00489"/>
    </source>
</evidence>
<reference evidence="3 4" key="1">
    <citation type="journal article" date="2018" name="Sci. Adv.">
        <title>Multi-heme cytochromes provide a pathway for survival in energy-limited environments.</title>
        <authorList>
            <person name="Deng X."/>
            <person name="Dohmae N."/>
            <person name="Nealson K.H."/>
            <person name="Hashimoto K."/>
            <person name="Okamoto A."/>
        </authorList>
    </citation>
    <scope>NUCLEOTIDE SEQUENCE [LARGE SCALE GENOMIC DNA]</scope>
    <source>
        <strain evidence="3 4">IS5</strain>
    </source>
</reference>
<organism evidence="3 4">
    <name type="scientific">Desulfovibrio ferrophilus</name>
    <dbReference type="NCBI Taxonomy" id="241368"/>
    <lineage>
        <taxon>Bacteria</taxon>
        <taxon>Pseudomonadati</taxon>
        <taxon>Thermodesulfobacteriota</taxon>
        <taxon>Desulfovibrionia</taxon>
        <taxon>Desulfovibrionales</taxon>
        <taxon>Desulfovibrionaceae</taxon>
        <taxon>Desulfovibrio</taxon>
    </lineage>
</organism>
<sequence length="148" mass="16255">MQIWVDADACPKAVKEVLFKVAERRKVQLILVANSFLRVPNSSFIQTVHVAQGFNVADDHIAESITSGDLVITADIPLAAEVIDKGCEVLTPRGDHFTEDNIQATLTVRNLKEELRSAGMIAGGPPPFGPKEKQNFTNLLDRRLTAMM</sequence>
<dbReference type="HAMAP" id="MF_00489">
    <property type="entry name" value="UPF0178"/>
    <property type="match status" value="1"/>
</dbReference>
<gene>
    <name evidence="3" type="primary">yaiI</name>
    <name evidence="3" type="ORF">DFE_0993</name>
</gene>
<evidence type="ECO:0000313" key="4">
    <source>
        <dbReference type="Proteomes" id="UP000269883"/>
    </source>
</evidence>
<comment type="similarity">
    <text evidence="1 2">Belongs to the UPF0178 family.</text>
</comment>
<dbReference type="NCBIfam" id="NF001095">
    <property type="entry name" value="PRK00124.1"/>
    <property type="match status" value="1"/>
</dbReference>
<dbReference type="PANTHER" id="PTHR35146">
    <property type="entry name" value="UPF0178 PROTEIN YAII"/>
    <property type="match status" value="1"/>
</dbReference>
<dbReference type="AlphaFoldDB" id="A0A2Z6AWU0"/>
<keyword evidence="4" id="KW-1185">Reference proteome</keyword>
<evidence type="ECO:0000313" key="3">
    <source>
        <dbReference type="EMBL" id="BBD07719.1"/>
    </source>
</evidence>
<dbReference type="KEGG" id="dfl:DFE_0993"/>
<name>A0A2Z6AWU0_9BACT</name>
<protein>
    <recommendedName>
        <fullName evidence="2">UPF0178 protein DFE_0993</fullName>
    </recommendedName>
</protein>
<dbReference type="CDD" id="cd18720">
    <property type="entry name" value="PIN_YqxD-like"/>
    <property type="match status" value="1"/>
</dbReference>
<dbReference type="OrthoDB" id="9798918at2"/>
<dbReference type="Proteomes" id="UP000269883">
    <property type="component" value="Chromosome"/>
</dbReference>
<dbReference type="EMBL" id="AP017378">
    <property type="protein sequence ID" value="BBD07719.1"/>
    <property type="molecule type" value="Genomic_DNA"/>
</dbReference>
<evidence type="ECO:0000256" key="1">
    <source>
        <dbReference type="ARBA" id="ARBA00008522"/>
    </source>
</evidence>
<accession>A0A2Z6AWU0</accession>
<dbReference type="RefSeq" id="WP_126377209.1">
    <property type="nucleotide sequence ID" value="NZ_AP017378.1"/>
</dbReference>
<proteinExistence type="inferred from homology"/>
<dbReference type="Pfam" id="PF02639">
    <property type="entry name" value="DUF188"/>
    <property type="match status" value="1"/>
</dbReference>
<dbReference type="PANTHER" id="PTHR35146:SF1">
    <property type="entry name" value="UPF0178 PROTEIN YAII"/>
    <property type="match status" value="1"/>
</dbReference>